<dbReference type="VEuPathDB" id="VectorBase:LLOJ000935"/>
<dbReference type="AlphaFoldDB" id="A0A1B0CAG2"/>
<evidence type="ECO:0000313" key="3">
    <source>
        <dbReference type="EnsemblMetazoa" id="LLOJ000935-PA"/>
    </source>
</evidence>
<protein>
    <submittedName>
        <fullName evidence="3">Uncharacterized protein</fullName>
    </submittedName>
</protein>
<reference evidence="3" key="1">
    <citation type="submission" date="2020-05" db="UniProtKB">
        <authorList>
            <consortium name="EnsemblMetazoa"/>
        </authorList>
    </citation>
    <scope>IDENTIFICATION</scope>
    <source>
        <strain evidence="3">Jacobina</strain>
    </source>
</reference>
<name>A0A1B0CAG2_LUTLO</name>
<dbReference type="PANTHER" id="PTHR10773:SF19">
    <property type="match status" value="1"/>
</dbReference>
<dbReference type="VEuPathDB" id="VectorBase:LLONM1_002533"/>
<keyword evidence="4" id="KW-1185">Reference proteome</keyword>
<evidence type="ECO:0000313" key="4">
    <source>
        <dbReference type="Proteomes" id="UP000092461"/>
    </source>
</evidence>
<dbReference type="PANTHER" id="PTHR10773">
    <property type="entry name" value="DNA-DIRECTED RNA POLYMERASES I, II, AND III SUBUNIT RPABC2"/>
    <property type="match status" value="1"/>
</dbReference>
<sequence>MQTELDYLRQKVPFLENIIASLETEKAEWYHQKMQFETKIAELNKIIDNLVLKNKALNKNVAEKQSQLNDIDINSMLDVDFDRDFDGDPPATNSFDQGGSDSSSQGVTKQRKRRKNPDPQAWEQNVNKKMREEGKAYKGKVKVDGKWQYQAERRARELQPPCQCKMSENSKGKLWCNKFTEEHRKYIFDMFWSKSWEEKRKAVQTYVRVDEPSDCRNRKNEISRRKNTFFYRLPDETGTLRPVCKNQFWNTLDIRGHMVAKMIEKQDEEVESEQEDTSNL</sequence>
<dbReference type="Proteomes" id="UP000092461">
    <property type="component" value="Unassembled WGS sequence"/>
</dbReference>
<proteinExistence type="predicted"/>
<feature type="compositionally biased region" description="Low complexity" evidence="2">
    <location>
        <begin position="96"/>
        <end position="106"/>
    </location>
</feature>
<evidence type="ECO:0000256" key="1">
    <source>
        <dbReference type="SAM" id="Coils"/>
    </source>
</evidence>
<organism evidence="3 4">
    <name type="scientific">Lutzomyia longipalpis</name>
    <name type="common">Sand fly</name>
    <dbReference type="NCBI Taxonomy" id="7200"/>
    <lineage>
        <taxon>Eukaryota</taxon>
        <taxon>Metazoa</taxon>
        <taxon>Ecdysozoa</taxon>
        <taxon>Arthropoda</taxon>
        <taxon>Hexapoda</taxon>
        <taxon>Insecta</taxon>
        <taxon>Pterygota</taxon>
        <taxon>Neoptera</taxon>
        <taxon>Endopterygota</taxon>
        <taxon>Diptera</taxon>
        <taxon>Nematocera</taxon>
        <taxon>Psychodoidea</taxon>
        <taxon>Psychodidae</taxon>
        <taxon>Lutzomyia</taxon>
        <taxon>Lutzomyia</taxon>
    </lineage>
</organism>
<accession>A0A1B0CAG2</accession>
<feature type="coiled-coil region" evidence="1">
    <location>
        <begin position="40"/>
        <end position="74"/>
    </location>
</feature>
<feature type="region of interest" description="Disordered" evidence="2">
    <location>
        <begin position="82"/>
        <end position="137"/>
    </location>
</feature>
<evidence type="ECO:0000256" key="2">
    <source>
        <dbReference type="SAM" id="MobiDB-lite"/>
    </source>
</evidence>
<dbReference type="EMBL" id="AJWK01003749">
    <property type="status" value="NOT_ANNOTATED_CDS"/>
    <property type="molecule type" value="Genomic_DNA"/>
</dbReference>
<dbReference type="EnsemblMetazoa" id="LLOJ000935-RA">
    <property type="protein sequence ID" value="LLOJ000935-PA"/>
    <property type="gene ID" value="LLOJ000935"/>
</dbReference>
<keyword evidence="1" id="KW-0175">Coiled coil</keyword>